<reference evidence="2" key="1">
    <citation type="journal article" date="2019" name="Int. J. Syst. Evol. Microbiol.">
        <title>The Global Catalogue of Microorganisms (GCM) 10K type strain sequencing project: providing services to taxonomists for standard genome sequencing and annotation.</title>
        <authorList>
            <consortium name="The Broad Institute Genomics Platform"/>
            <consortium name="The Broad Institute Genome Sequencing Center for Infectious Disease"/>
            <person name="Wu L."/>
            <person name="Ma J."/>
        </authorList>
    </citation>
    <scope>NUCLEOTIDE SEQUENCE [LARGE SCALE GENOMIC DNA]</scope>
    <source>
        <strain evidence="2">JCM 4376</strain>
    </source>
</reference>
<accession>A0ABQ2W5P4</accession>
<comment type="caution">
    <text evidence="1">The sequence shown here is derived from an EMBL/GenBank/DDBJ whole genome shotgun (WGS) entry which is preliminary data.</text>
</comment>
<name>A0ABQ2W5P4_9ACTN</name>
<evidence type="ECO:0000313" key="1">
    <source>
        <dbReference type="EMBL" id="GGV90420.1"/>
    </source>
</evidence>
<gene>
    <name evidence="1" type="ORF">GCM10015535_46520</name>
</gene>
<proteinExistence type="predicted"/>
<sequence length="93" mass="10216">MRSMQNLPLAPVLRPPSLPFLPAPARNLQVGCRYGGFGTPSVPAQAAGVPDRRFGQDRKDWSALSRVSRIAVEAAAVDEGFFDQPPIRRSQWN</sequence>
<keyword evidence="2" id="KW-1185">Reference proteome</keyword>
<dbReference type="Proteomes" id="UP000660675">
    <property type="component" value="Unassembled WGS sequence"/>
</dbReference>
<protein>
    <submittedName>
        <fullName evidence="1">Uncharacterized protein</fullName>
    </submittedName>
</protein>
<dbReference type="EMBL" id="BMTF01000016">
    <property type="protein sequence ID" value="GGV90420.1"/>
    <property type="molecule type" value="Genomic_DNA"/>
</dbReference>
<evidence type="ECO:0000313" key="2">
    <source>
        <dbReference type="Proteomes" id="UP000660675"/>
    </source>
</evidence>
<organism evidence="1 2">
    <name type="scientific">Streptomyces gelaticus</name>
    <dbReference type="NCBI Taxonomy" id="285446"/>
    <lineage>
        <taxon>Bacteria</taxon>
        <taxon>Bacillati</taxon>
        <taxon>Actinomycetota</taxon>
        <taxon>Actinomycetes</taxon>
        <taxon>Kitasatosporales</taxon>
        <taxon>Streptomycetaceae</taxon>
        <taxon>Streptomyces</taxon>
    </lineage>
</organism>